<dbReference type="EMBL" id="JBBVGT010000001">
    <property type="protein sequence ID" value="MFB5944299.1"/>
    <property type="molecule type" value="Genomic_DNA"/>
</dbReference>
<keyword evidence="1" id="KW-1133">Transmembrane helix</keyword>
<keyword evidence="3" id="KW-1185">Reference proteome</keyword>
<sequence>MKYSYIALMACFCLLISGCYERPGNRDTGASEETTKAIAENDLTAEVTENASGKLDSSGAATDEKAVSKGPTKVALYVENSGSMNGYVNGNTEFKNALGDLLVLLKFHYGEENIDLFFINDQIHALDDLGDLTRFASWLNPTTMKVGNTASSDLNLVFKKVLEKTDGQTLSLLFSDLIYSIQGSNTEELLGYQKSQTKDAFLSKSKSGSELQTSIIQYRSTFNGTYWDKNNQRTELKGASRPYYLTITGEADRVLDLNENIDLKVAGFVNQLTLTTDDFSEDNYYSVLTSTYNQGRFKPIRSMSSAKYVRGIEDVEVNERSSAPFSFAVAVDLSRIPVEESYKVNTANYEILDGNYAIDSIMRIEQNDIQPSDWIRIQEANATHLFLVEAQGKAFSDLSFAMKKQLPAWVYESDTKDDTTLEGRKDKTFGFKYLVEGVSEAYETVAKNKEYYFEVKVPVRKATASNTGKIFVVLVLLAVIGGLVYTYMKRRK</sequence>
<feature type="transmembrane region" description="Helical" evidence="1">
    <location>
        <begin position="470"/>
        <end position="488"/>
    </location>
</feature>
<dbReference type="Proteomes" id="UP001580928">
    <property type="component" value="Unassembled WGS sequence"/>
</dbReference>
<dbReference type="PROSITE" id="PS51257">
    <property type="entry name" value="PROKAR_LIPOPROTEIN"/>
    <property type="match status" value="1"/>
</dbReference>
<keyword evidence="1" id="KW-0472">Membrane</keyword>
<gene>
    <name evidence="2" type="ORF">WKR92_00495</name>
</gene>
<evidence type="ECO:0000256" key="1">
    <source>
        <dbReference type="SAM" id="Phobius"/>
    </source>
</evidence>
<evidence type="ECO:0000313" key="3">
    <source>
        <dbReference type="Proteomes" id="UP001580928"/>
    </source>
</evidence>
<evidence type="ECO:0000313" key="2">
    <source>
        <dbReference type="EMBL" id="MFB5944299.1"/>
    </source>
</evidence>
<comment type="caution">
    <text evidence="2">The sequence shown here is derived from an EMBL/GenBank/DDBJ whole genome shotgun (WGS) entry which is preliminary data.</text>
</comment>
<reference evidence="2 3" key="1">
    <citation type="submission" date="2024-04" db="EMBL/GenBank/DDBJ databases">
        <title>Albibacterium profundi sp. nov., isolated from sediment of the Challenger Deep of Mariana Trench.</title>
        <authorList>
            <person name="Wang Y."/>
        </authorList>
    </citation>
    <scope>NUCLEOTIDE SEQUENCE [LARGE SCALE GENOMIC DNA]</scope>
    <source>
        <strain evidence="2 3">RHL897</strain>
    </source>
</reference>
<evidence type="ECO:0008006" key="4">
    <source>
        <dbReference type="Google" id="ProtNLM"/>
    </source>
</evidence>
<protein>
    <recommendedName>
        <fullName evidence="4">VWFA domain-containing protein</fullName>
    </recommendedName>
</protein>
<keyword evidence="1" id="KW-0812">Transmembrane</keyword>
<accession>A0ABV5C9T9</accession>
<name>A0ABV5C9T9_9SPHI</name>
<dbReference type="RefSeq" id="WP_375555880.1">
    <property type="nucleotide sequence ID" value="NZ_JBBVGT010000001.1"/>
</dbReference>
<organism evidence="2 3">
    <name type="scientific">Albibacterium profundi</name>
    <dbReference type="NCBI Taxonomy" id="3134906"/>
    <lineage>
        <taxon>Bacteria</taxon>
        <taxon>Pseudomonadati</taxon>
        <taxon>Bacteroidota</taxon>
        <taxon>Sphingobacteriia</taxon>
        <taxon>Sphingobacteriales</taxon>
        <taxon>Sphingobacteriaceae</taxon>
        <taxon>Albibacterium</taxon>
    </lineage>
</organism>
<proteinExistence type="predicted"/>